<dbReference type="Gene3D" id="1.20.120.330">
    <property type="entry name" value="Nucleotidyltransferases domain 2"/>
    <property type="match status" value="1"/>
</dbReference>
<dbReference type="AlphaFoldDB" id="X1CQ86"/>
<reference evidence="1" key="1">
    <citation type="journal article" date="2014" name="Front. Microbiol.">
        <title>High frequency of phylogenetically diverse reductive dehalogenase-homologous genes in deep subseafloor sedimentary metagenomes.</title>
        <authorList>
            <person name="Kawai M."/>
            <person name="Futagami T."/>
            <person name="Toyoda A."/>
            <person name="Takaki Y."/>
            <person name="Nishi S."/>
            <person name="Hori S."/>
            <person name="Arai W."/>
            <person name="Tsubouchi T."/>
            <person name="Morono Y."/>
            <person name="Uchiyama I."/>
            <person name="Ito T."/>
            <person name="Fujiyama A."/>
            <person name="Inagaki F."/>
            <person name="Takami H."/>
        </authorList>
    </citation>
    <scope>NUCLEOTIDE SEQUENCE</scope>
    <source>
        <strain evidence="1">Expedition CK06-06</strain>
    </source>
</reference>
<dbReference type="InterPro" id="IPR007530">
    <property type="entry name" value="Aminoglycoside_adenylylTfrase"/>
</dbReference>
<gene>
    <name evidence="1" type="ORF">S01H4_36791</name>
</gene>
<dbReference type="SUPFAM" id="SSF81631">
    <property type="entry name" value="PAP/OAS1 substrate-binding domain"/>
    <property type="match status" value="1"/>
</dbReference>
<evidence type="ECO:0000313" key="1">
    <source>
        <dbReference type="EMBL" id="GAG95117.1"/>
    </source>
</evidence>
<proteinExistence type="predicted"/>
<name>X1CQ86_9ZZZZ</name>
<sequence length="177" mass="21762">FTLLAKREKSKPGYLYNSKIIYMDQSMPSANKFLQRTTELLHFFYMVAKLIRRGEIWRARRACSDFKGFDLYEYIMWHTYAYQGLKCDLEEDLLRNIYRKRFFEKWVDQRILNELKNIYSSYDEDEVWQELLKTLELFEWIVKEIADKMGYSYPDHIFHNLKQLVQDLYSKRNVRDT</sequence>
<organism evidence="1">
    <name type="scientific">marine sediment metagenome</name>
    <dbReference type="NCBI Taxonomy" id="412755"/>
    <lineage>
        <taxon>unclassified sequences</taxon>
        <taxon>metagenomes</taxon>
        <taxon>ecological metagenomes</taxon>
    </lineage>
</organism>
<accession>X1CQ86</accession>
<protein>
    <submittedName>
        <fullName evidence="1">Uncharacterized protein</fullName>
    </submittedName>
</protein>
<feature type="non-terminal residue" evidence="1">
    <location>
        <position position="1"/>
    </location>
</feature>
<comment type="caution">
    <text evidence="1">The sequence shown here is derived from an EMBL/GenBank/DDBJ whole genome shotgun (WGS) entry which is preliminary data.</text>
</comment>
<dbReference type="Pfam" id="PF04439">
    <property type="entry name" value="Adenyl_transf"/>
    <property type="match status" value="1"/>
</dbReference>
<dbReference type="EMBL" id="BART01019697">
    <property type="protein sequence ID" value="GAG95117.1"/>
    <property type="molecule type" value="Genomic_DNA"/>
</dbReference>